<dbReference type="InterPro" id="IPR011047">
    <property type="entry name" value="Quinoprotein_ADH-like_sf"/>
</dbReference>
<evidence type="ECO:0000313" key="6">
    <source>
        <dbReference type="Proteomes" id="UP000324233"/>
    </source>
</evidence>
<evidence type="ECO:0000256" key="3">
    <source>
        <dbReference type="PROSITE-ProRule" id="PRU00221"/>
    </source>
</evidence>
<feature type="repeat" description="WD" evidence="3">
    <location>
        <begin position="1179"/>
        <end position="1221"/>
    </location>
</feature>
<dbReference type="InterPro" id="IPR020472">
    <property type="entry name" value="WD40_PAC1"/>
</dbReference>
<dbReference type="Proteomes" id="UP000324233">
    <property type="component" value="Chromosome"/>
</dbReference>
<organism evidence="5 6">
    <name type="scientific">Aquisphaera giovannonii</name>
    <dbReference type="NCBI Taxonomy" id="406548"/>
    <lineage>
        <taxon>Bacteria</taxon>
        <taxon>Pseudomonadati</taxon>
        <taxon>Planctomycetota</taxon>
        <taxon>Planctomycetia</taxon>
        <taxon>Isosphaerales</taxon>
        <taxon>Isosphaeraceae</taxon>
        <taxon>Aquisphaera</taxon>
    </lineage>
</organism>
<feature type="repeat" description="WD" evidence="3">
    <location>
        <begin position="1137"/>
        <end position="1178"/>
    </location>
</feature>
<evidence type="ECO:0000259" key="4">
    <source>
        <dbReference type="Pfam" id="PF20703"/>
    </source>
</evidence>
<feature type="repeat" description="WD" evidence="3">
    <location>
        <begin position="1094"/>
        <end position="1135"/>
    </location>
</feature>
<dbReference type="PROSITE" id="PS50082">
    <property type="entry name" value="WD_REPEATS_2"/>
    <property type="match status" value="11"/>
</dbReference>
<proteinExistence type="predicted"/>
<gene>
    <name evidence="5" type="ORF">OJF2_70340</name>
</gene>
<dbReference type="InterPro" id="IPR027417">
    <property type="entry name" value="P-loop_NTPase"/>
</dbReference>
<dbReference type="EMBL" id="CP042997">
    <property type="protein sequence ID" value="QEH38433.1"/>
    <property type="molecule type" value="Genomic_DNA"/>
</dbReference>
<evidence type="ECO:0000256" key="1">
    <source>
        <dbReference type="ARBA" id="ARBA00022574"/>
    </source>
</evidence>
<evidence type="ECO:0000256" key="2">
    <source>
        <dbReference type="ARBA" id="ARBA00022737"/>
    </source>
</evidence>
<feature type="repeat" description="WD" evidence="3">
    <location>
        <begin position="1471"/>
        <end position="1512"/>
    </location>
</feature>
<sequence length="1600" mass="174259">MSEIVCQVDNRADAVELVWSAGGGFFEPYAISGTQLAELRAEARKARDALERLVLAHNEAGSGPPPWEPSFDLATAGFRLYRKLLPGGDRTALKVRGWLAGLRARPGPGPLGLEVVVEERAADPATFLGVPWNLVYDEDPDDREEAFRTGGSAERWRPFWAIRYALTTGRRVEPWQRAPAWDEPRVLAVIDPTVYEALREDQRRRLDAFLAGGRVARAGSLKELRASLKGGYPRLLYWLGHATPEHLRLGPGEPIRPGQLRDALDVDDRERPDGMLAFLNACRTAESGSGESFLNVLHSFGFTGAIATERQTIDNFANEFGLDFLEGFLRDGKPLGELLHELRLKSAPLGLLYGAHCPPEIRVRRRDEPAGAAGPAIRESGRVAGVSLDAGAPAIEAGPVRGSAPADLPERPYRSLACYDEPHRALFTGRDADVVRFAATLDRPDTRIMVLHGESGLGKSSFLRAGLIPYLERDCVGYRFFRRPDGSPLIVQAARDLVGQLAQALLDASAAPLRYDTPDGDELVVDLRPAIDEALGAPADQPGLREALRRDVHLLANLLARMAGRLPHALVLVLDQAEEVFTLVRPDEPEEVAARDHALRMLQRAVDVRADVKLIVSLRTEYYGRLLDHLRAGRRDLVGVRDDLLRDFGRAALVEAITRPTSEESLAGGGPSPREAYGFRYAKGVPERIAGGVLALRSENQDSVLPLVQVICTQLFERLAGPPGAERVITGEDLDAIGGVDGGLKAFAEGALARTLRLSPGDRRAFRGLFSQLYLRQPDGTLSTRMIAREDLERQWGRPAPFAGLLEAARSARLLREDQLRLQGDEPRGYIRLGHDALAKVAAAWDDDLKRRGRRRKLLAAVAGSLALAGIMSVLALAAWQSSLVAEDRRLEALRNAAVAEGSRRQAQLTAANLTLDRGLSLCEQDDVAGGLSWMAHSLKIVPRDAPAVEGVIRANLRAWIPHLPRLRHIFPHGLDVRSVAFSPDGRLALTGSFDGTARLWDVETGDEPRTLTHPEAVEDVAFSHDGSTFATACKDGKARIWDATSLELRGELAHAEPVMCLAFSRDGNTLLTGVYEGWAYLWDIGTGRQLCPRLEHGDWIRAVAFTADGRHAVTACWDTRVRTWDARTGAPSGLPIVTNNSSIMAMAVSDEDRTVLVGGMDGYARRWSLETGELIREYGPHRGAVYAVAVRPDDRTRVVTGSNDGSVREWESGTGRPLGTLCRHSGWVTSLAFHPKEPILLTGSGDRTARLWDLTPVREALATMPHSAAVRNALFSPDRTAVLTVGEDKKAHSWDISQGIPRDRSGPVGGPAMDLALDRSWNVIAVAAGNDVRFLDARTLESSGASLSHGGSVISLAMSRDGARVVTACFDQILRVWDVEARACVAERRMEHYAGDVAMHPDGKSFLVNLANVVKRLDAATLLPVGPDLVHPANTFDIACHPDGRTIATACAARKAYIWKAGPGGHTPLSLPHPADVLGVAFSPDGDLLLTGCFDNSARLWDVSTGKPIGKPFRHEAGVLSVCFSPDGATVLTTSFDKTARLWKVPNRTLDGSPDEVVSWVEGLTGLEFRGEGDLRVLDDEPWKHLQSRIPEELRAGDR</sequence>
<dbReference type="Gene3D" id="2.130.10.10">
    <property type="entry name" value="YVTN repeat-like/Quinoprotein amine dehydrogenase"/>
    <property type="match status" value="4"/>
</dbReference>
<dbReference type="SUPFAM" id="SSF52540">
    <property type="entry name" value="P-loop containing nucleoside triphosphate hydrolases"/>
    <property type="match status" value="1"/>
</dbReference>
<accession>A0A5B9WD72</accession>
<dbReference type="RefSeq" id="WP_148597873.1">
    <property type="nucleotide sequence ID" value="NZ_CP042997.1"/>
</dbReference>
<dbReference type="SMART" id="SM00320">
    <property type="entry name" value="WD40"/>
    <property type="match status" value="12"/>
</dbReference>
<dbReference type="SUPFAM" id="SSF50998">
    <property type="entry name" value="Quinoprotein alcohol dehydrogenase-like"/>
    <property type="match status" value="1"/>
</dbReference>
<reference evidence="5 6" key="1">
    <citation type="submission" date="2019-08" db="EMBL/GenBank/DDBJ databases">
        <title>Deep-cultivation of Planctomycetes and their phenomic and genomic characterization uncovers novel biology.</title>
        <authorList>
            <person name="Wiegand S."/>
            <person name="Jogler M."/>
            <person name="Boedeker C."/>
            <person name="Pinto D."/>
            <person name="Vollmers J."/>
            <person name="Rivas-Marin E."/>
            <person name="Kohn T."/>
            <person name="Peeters S.H."/>
            <person name="Heuer A."/>
            <person name="Rast P."/>
            <person name="Oberbeckmann S."/>
            <person name="Bunk B."/>
            <person name="Jeske O."/>
            <person name="Meyerdierks A."/>
            <person name="Storesund J.E."/>
            <person name="Kallscheuer N."/>
            <person name="Luecker S."/>
            <person name="Lage O.M."/>
            <person name="Pohl T."/>
            <person name="Merkel B.J."/>
            <person name="Hornburger P."/>
            <person name="Mueller R.-W."/>
            <person name="Bruemmer F."/>
            <person name="Labrenz M."/>
            <person name="Spormann A.M."/>
            <person name="Op den Camp H."/>
            <person name="Overmann J."/>
            <person name="Amann R."/>
            <person name="Jetten M.S.M."/>
            <person name="Mascher T."/>
            <person name="Medema M.H."/>
            <person name="Devos D.P."/>
            <person name="Kaster A.-K."/>
            <person name="Ovreas L."/>
            <person name="Rohde M."/>
            <person name="Galperin M.Y."/>
            <person name="Jogler C."/>
        </authorList>
    </citation>
    <scope>NUCLEOTIDE SEQUENCE [LARGE SCALE GENOMIC DNA]</scope>
    <source>
        <strain evidence="5 6">OJF2</strain>
    </source>
</reference>
<dbReference type="PANTHER" id="PTHR19848">
    <property type="entry name" value="WD40 REPEAT PROTEIN"/>
    <property type="match status" value="1"/>
</dbReference>
<dbReference type="PROSITE" id="PS50294">
    <property type="entry name" value="WD_REPEATS_REGION"/>
    <property type="match status" value="9"/>
</dbReference>
<dbReference type="SUPFAM" id="SSF50978">
    <property type="entry name" value="WD40 repeat-like"/>
    <property type="match status" value="1"/>
</dbReference>
<dbReference type="KEGG" id="agv:OJF2_70340"/>
<keyword evidence="6" id="KW-1185">Reference proteome</keyword>
<keyword evidence="1 3" id="KW-0853">WD repeat</keyword>
<dbReference type="PANTHER" id="PTHR19848:SF8">
    <property type="entry name" value="F-BOX AND WD REPEAT DOMAIN CONTAINING 7"/>
    <property type="match status" value="1"/>
</dbReference>
<feature type="repeat" description="WD" evidence="3">
    <location>
        <begin position="1011"/>
        <end position="1052"/>
    </location>
</feature>
<feature type="repeat" description="WD" evidence="3">
    <location>
        <begin position="1222"/>
        <end position="1255"/>
    </location>
</feature>
<dbReference type="InterPro" id="IPR001680">
    <property type="entry name" value="WD40_rpt"/>
</dbReference>
<dbReference type="Pfam" id="PF00400">
    <property type="entry name" value="WD40"/>
    <property type="match status" value="9"/>
</dbReference>
<feature type="domain" description="Novel STAND NTPase 1" evidence="4">
    <location>
        <begin position="412"/>
        <end position="840"/>
    </location>
</feature>
<feature type="repeat" description="WD" evidence="3">
    <location>
        <begin position="970"/>
        <end position="1011"/>
    </location>
</feature>
<dbReference type="OrthoDB" id="230341at2"/>
<dbReference type="InterPro" id="IPR049052">
    <property type="entry name" value="nSTAND1"/>
</dbReference>
<dbReference type="PRINTS" id="PR00320">
    <property type="entry name" value="GPROTEINBRPT"/>
</dbReference>
<feature type="repeat" description="WD" evidence="3">
    <location>
        <begin position="1052"/>
        <end position="1093"/>
    </location>
</feature>
<protein>
    <submittedName>
        <fullName evidence="5">WD domain, G-beta repeat</fullName>
    </submittedName>
</protein>
<keyword evidence="2" id="KW-0677">Repeat</keyword>
<dbReference type="InterPro" id="IPR019775">
    <property type="entry name" value="WD40_repeat_CS"/>
</dbReference>
<dbReference type="CDD" id="cd00200">
    <property type="entry name" value="WD40"/>
    <property type="match status" value="2"/>
</dbReference>
<feature type="repeat" description="WD" evidence="3">
    <location>
        <begin position="1513"/>
        <end position="1546"/>
    </location>
</feature>
<feature type="repeat" description="WD" evidence="3">
    <location>
        <begin position="1347"/>
        <end position="1388"/>
    </location>
</feature>
<dbReference type="PROSITE" id="PS00678">
    <property type="entry name" value="WD_REPEATS_1"/>
    <property type="match status" value="6"/>
</dbReference>
<dbReference type="Pfam" id="PF20703">
    <property type="entry name" value="nSTAND1"/>
    <property type="match status" value="1"/>
</dbReference>
<name>A0A5B9WD72_9BACT</name>
<feature type="repeat" description="WD" evidence="3">
    <location>
        <begin position="1264"/>
        <end position="1300"/>
    </location>
</feature>
<dbReference type="InterPro" id="IPR036322">
    <property type="entry name" value="WD40_repeat_dom_sf"/>
</dbReference>
<dbReference type="InterPro" id="IPR015943">
    <property type="entry name" value="WD40/YVTN_repeat-like_dom_sf"/>
</dbReference>
<evidence type="ECO:0000313" key="5">
    <source>
        <dbReference type="EMBL" id="QEH38433.1"/>
    </source>
</evidence>